<reference evidence="1 2" key="1">
    <citation type="submission" date="2024-01" db="EMBL/GenBank/DDBJ databases">
        <title>Comparative genomics of Cryptococcus and Kwoniella reveals pathogenesis evolution and contrasting modes of karyotype evolution via chromosome fusion or intercentromeric recombination.</title>
        <authorList>
            <person name="Coelho M.A."/>
            <person name="David-Palma M."/>
            <person name="Shea T."/>
            <person name="Bowers K."/>
            <person name="McGinley-Smith S."/>
            <person name="Mohammad A.W."/>
            <person name="Gnirke A."/>
            <person name="Yurkov A.M."/>
            <person name="Nowrousian M."/>
            <person name="Sun S."/>
            <person name="Cuomo C.A."/>
            <person name="Heitman J."/>
        </authorList>
    </citation>
    <scope>NUCLEOTIDE SEQUENCE [LARGE SCALE GENOMIC DNA]</scope>
    <source>
        <strain evidence="1 2">CBS 6074</strain>
    </source>
</reference>
<name>A0AAX4JZI1_9TREE</name>
<proteinExistence type="predicted"/>
<protein>
    <recommendedName>
        <fullName evidence="3">Dolichol-phosphate mannosyltransferase</fullName>
    </recommendedName>
</protein>
<evidence type="ECO:0000313" key="2">
    <source>
        <dbReference type="Proteomes" id="UP001355207"/>
    </source>
</evidence>
<dbReference type="InterPro" id="IPR029058">
    <property type="entry name" value="AB_hydrolase_fold"/>
</dbReference>
<dbReference type="GeneID" id="91095881"/>
<keyword evidence="2" id="KW-1185">Reference proteome</keyword>
<dbReference type="SUPFAM" id="SSF53474">
    <property type="entry name" value="alpha/beta-Hydrolases"/>
    <property type="match status" value="1"/>
</dbReference>
<dbReference type="PANTHER" id="PTHR31591">
    <property type="entry name" value="UPF0613 PROTEIN PB24D3.06C"/>
    <property type="match status" value="1"/>
</dbReference>
<dbReference type="Proteomes" id="UP001355207">
    <property type="component" value="Chromosome 6"/>
</dbReference>
<accession>A0AAX4JZI1</accession>
<dbReference type="Gene3D" id="3.40.50.1820">
    <property type="entry name" value="alpha/beta hydrolase"/>
    <property type="match status" value="1"/>
</dbReference>
<dbReference type="Pfam" id="PF08538">
    <property type="entry name" value="DUF1749"/>
    <property type="match status" value="1"/>
</dbReference>
<dbReference type="AlphaFoldDB" id="A0AAX4JZI1"/>
<dbReference type="EMBL" id="CP144103">
    <property type="protein sequence ID" value="WWC90278.1"/>
    <property type="molecule type" value="Genomic_DNA"/>
</dbReference>
<dbReference type="RefSeq" id="XP_066077041.1">
    <property type="nucleotide sequence ID" value="XM_066220944.1"/>
</dbReference>
<sequence>MSLSGTLTTFEAGPYKYPIFTSGDLNSDKAVVFIGGLTNGLGAVPFSYSLSEALDKAGWKFIQFHWSSAYGGYGTGTLKRDREEMEALVKHLRGTGLKTIIIAGHSTGSQNVIQYLSNSSSSPDQDSDLIKVEGGIMQAPASDREYLKLLGLNDWFDNLPIAEEMIKQGKGDDLMSKEFCKSAGFGNAPLPITAYRLHSLVGKGGDDDHFSNDVPLEKEEPFVHSLKSTFGKLSSPVLVLYSEADVKYQDGDVKEKLNKWKDVSKGKLEWKFLNGASHDVEQPEAQKVLCEHVVEWLKRF</sequence>
<organism evidence="1 2">
    <name type="scientific">Kwoniella dendrophila CBS 6074</name>
    <dbReference type="NCBI Taxonomy" id="1295534"/>
    <lineage>
        <taxon>Eukaryota</taxon>
        <taxon>Fungi</taxon>
        <taxon>Dikarya</taxon>
        <taxon>Basidiomycota</taxon>
        <taxon>Agaricomycotina</taxon>
        <taxon>Tremellomycetes</taxon>
        <taxon>Tremellales</taxon>
        <taxon>Cryptococcaceae</taxon>
        <taxon>Kwoniella</taxon>
    </lineage>
</organism>
<dbReference type="PANTHER" id="PTHR31591:SF1">
    <property type="entry name" value="UPF0613 PROTEIN PB24D3.06C"/>
    <property type="match status" value="1"/>
</dbReference>
<gene>
    <name evidence="1" type="ORF">L201_005211</name>
</gene>
<dbReference type="InterPro" id="IPR013744">
    <property type="entry name" value="SidJ"/>
</dbReference>
<evidence type="ECO:0000313" key="1">
    <source>
        <dbReference type="EMBL" id="WWC90278.1"/>
    </source>
</evidence>
<evidence type="ECO:0008006" key="3">
    <source>
        <dbReference type="Google" id="ProtNLM"/>
    </source>
</evidence>